<dbReference type="PANTHER" id="PTHR31403">
    <property type="entry name" value="PHOSPHOLIPASE A1-IBETA2, CHLOROPLASTIC"/>
    <property type="match status" value="1"/>
</dbReference>
<keyword evidence="8" id="KW-0443">Lipid metabolism</keyword>
<comment type="caution">
    <text evidence="10">The sequence shown here is derived from an EMBL/GenBank/DDBJ whole genome shotgun (WGS) entry which is preliminary data.</text>
</comment>
<keyword evidence="3" id="KW-0150">Chloroplast</keyword>
<proteinExistence type="inferred from homology"/>
<keyword evidence="4" id="KW-0934">Plastid</keyword>
<evidence type="ECO:0000256" key="5">
    <source>
        <dbReference type="ARBA" id="ARBA00022801"/>
    </source>
</evidence>
<evidence type="ECO:0000256" key="3">
    <source>
        <dbReference type="ARBA" id="ARBA00022528"/>
    </source>
</evidence>
<dbReference type="GO" id="GO:0009507">
    <property type="term" value="C:chloroplast"/>
    <property type="evidence" value="ECO:0007669"/>
    <property type="project" value="UniProtKB-SubCell"/>
</dbReference>
<evidence type="ECO:0000259" key="9">
    <source>
        <dbReference type="Pfam" id="PF01764"/>
    </source>
</evidence>
<dbReference type="InterPro" id="IPR029058">
    <property type="entry name" value="AB_hydrolase_fold"/>
</dbReference>
<feature type="domain" description="Fungal lipase-type" evidence="9">
    <location>
        <begin position="117"/>
        <end position="280"/>
    </location>
</feature>
<dbReference type="GO" id="GO:0016042">
    <property type="term" value="P:lipid catabolic process"/>
    <property type="evidence" value="ECO:0007669"/>
    <property type="project" value="UniProtKB-KW"/>
</dbReference>
<dbReference type="CDD" id="cd00519">
    <property type="entry name" value="Lipase_3"/>
    <property type="match status" value="1"/>
</dbReference>
<accession>A0A9P0ZWU2</accession>
<gene>
    <name evidence="10" type="ORF">CEURO_LOCUS21751</name>
</gene>
<evidence type="ECO:0000256" key="2">
    <source>
        <dbReference type="ARBA" id="ARBA00010701"/>
    </source>
</evidence>
<dbReference type="SUPFAM" id="SSF53474">
    <property type="entry name" value="alpha/beta-Hydrolases"/>
    <property type="match status" value="1"/>
</dbReference>
<evidence type="ECO:0000256" key="6">
    <source>
        <dbReference type="ARBA" id="ARBA00022946"/>
    </source>
</evidence>
<evidence type="ECO:0000256" key="7">
    <source>
        <dbReference type="ARBA" id="ARBA00022963"/>
    </source>
</evidence>
<name>A0A9P0ZWU2_CUSEU</name>
<comment type="subcellular location">
    <subcellularLocation>
        <location evidence="1">Plastid</location>
        <location evidence="1">Chloroplast</location>
    </subcellularLocation>
</comment>
<evidence type="ECO:0000256" key="4">
    <source>
        <dbReference type="ARBA" id="ARBA00022640"/>
    </source>
</evidence>
<dbReference type="Proteomes" id="UP001152484">
    <property type="component" value="Unassembled WGS sequence"/>
</dbReference>
<keyword evidence="11" id="KW-1185">Reference proteome</keyword>
<feature type="non-terminal residue" evidence="10">
    <location>
        <position position="305"/>
    </location>
</feature>
<dbReference type="AlphaFoldDB" id="A0A9P0ZWU2"/>
<keyword evidence="7" id="KW-0442">Lipid degradation</keyword>
<dbReference type="Gene3D" id="3.40.50.1820">
    <property type="entry name" value="alpha/beta hydrolase"/>
    <property type="match status" value="1"/>
</dbReference>
<dbReference type="OrthoDB" id="426718at2759"/>
<dbReference type="GO" id="GO:0047714">
    <property type="term" value="F:galactolipase activity"/>
    <property type="evidence" value="ECO:0007669"/>
    <property type="project" value="UniProtKB-ARBA"/>
</dbReference>
<dbReference type="InterPro" id="IPR002921">
    <property type="entry name" value="Fungal_lipase-type"/>
</dbReference>
<evidence type="ECO:0000256" key="8">
    <source>
        <dbReference type="ARBA" id="ARBA00023098"/>
    </source>
</evidence>
<evidence type="ECO:0000313" key="11">
    <source>
        <dbReference type="Proteomes" id="UP001152484"/>
    </source>
</evidence>
<reference evidence="10" key="1">
    <citation type="submission" date="2022-07" db="EMBL/GenBank/DDBJ databases">
        <authorList>
            <person name="Macas J."/>
            <person name="Novak P."/>
            <person name="Neumann P."/>
        </authorList>
    </citation>
    <scope>NUCLEOTIDE SEQUENCE</scope>
</reference>
<keyword evidence="5" id="KW-0378">Hydrolase</keyword>
<organism evidence="10 11">
    <name type="scientific">Cuscuta europaea</name>
    <name type="common">European dodder</name>
    <dbReference type="NCBI Taxonomy" id="41803"/>
    <lineage>
        <taxon>Eukaryota</taxon>
        <taxon>Viridiplantae</taxon>
        <taxon>Streptophyta</taxon>
        <taxon>Embryophyta</taxon>
        <taxon>Tracheophyta</taxon>
        <taxon>Spermatophyta</taxon>
        <taxon>Magnoliopsida</taxon>
        <taxon>eudicotyledons</taxon>
        <taxon>Gunneridae</taxon>
        <taxon>Pentapetalae</taxon>
        <taxon>asterids</taxon>
        <taxon>lamiids</taxon>
        <taxon>Solanales</taxon>
        <taxon>Convolvulaceae</taxon>
        <taxon>Cuscuteae</taxon>
        <taxon>Cuscuta</taxon>
        <taxon>Cuscuta subgen. Cuscuta</taxon>
    </lineage>
</organism>
<keyword evidence="6" id="KW-0809">Transit peptide</keyword>
<dbReference type="EMBL" id="CAMAPE010000075">
    <property type="protein sequence ID" value="CAH9117991.1"/>
    <property type="molecule type" value="Genomic_DNA"/>
</dbReference>
<evidence type="ECO:0000256" key="1">
    <source>
        <dbReference type="ARBA" id="ARBA00004229"/>
    </source>
</evidence>
<sequence>MEYQGVKDWEGLIDPLDDNLRTQILGYGHFVEAAYRSFDFDTSSPTYATCPYPKRRLLLSNMRRPPRYKVTRNLHATCGGVRIPRWVPSAPSSSWIGYVAVCDDAEEIARVGHRNVVIAFRGTATLPEWLENLRIMLTPLPDDMAPAAADADRDSQQPMVQRGLLSMYTSSGHKCGGRQSLRDAIREEMQYIVKRYGGGGGAISVTITGHSLGAALATLAAYDIRTTAEWGDAPPPLVTVVSFGGPRVGNKEFRSRLEASGTKILRIVNRDDPITKVPGFVLDEDVAAAGRGAAVGAWVRKCVHF</sequence>
<dbReference type="GO" id="GO:0008970">
    <property type="term" value="F:phospholipase A1 activity"/>
    <property type="evidence" value="ECO:0007669"/>
    <property type="project" value="UniProtKB-ARBA"/>
</dbReference>
<evidence type="ECO:0000313" key="10">
    <source>
        <dbReference type="EMBL" id="CAH9117991.1"/>
    </source>
</evidence>
<protein>
    <recommendedName>
        <fullName evidence="9">Fungal lipase-type domain-containing protein</fullName>
    </recommendedName>
</protein>
<dbReference type="Pfam" id="PF01764">
    <property type="entry name" value="Lipase_3"/>
    <property type="match status" value="1"/>
</dbReference>
<dbReference type="PANTHER" id="PTHR31403:SF8">
    <property type="entry name" value="PHOSPHOLIPASE A(1) DAD1, CHLOROPLASTIC-LIKE"/>
    <property type="match status" value="1"/>
</dbReference>
<comment type="similarity">
    <text evidence="2">Belongs to the AB hydrolase superfamily. Lipase family.</text>
</comment>